<gene>
    <name evidence="2" type="ORF">EBQ10_03480</name>
</gene>
<keyword evidence="1" id="KW-0812">Transmembrane</keyword>
<dbReference type="RefSeq" id="WP_126919935.1">
    <property type="nucleotide sequence ID" value="NZ_CP033905.1"/>
</dbReference>
<evidence type="ECO:0000256" key="1">
    <source>
        <dbReference type="SAM" id="Phobius"/>
    </source>
</evidence>
<keyword evidence="1" id="KW-0472">Membrane</keyword>
<reference evidence="2 3" key="1">
    <citation type="submission" date="2018-11" db="EMBL/GenBank/DDBJ databases">
        <title>Multidrug-resistant genes are associated with an 42-kb island TGI1 carrying a complex class 1 integron in a Trueperella pyogenes.</title>
        <authorList>
            <person name="Dong W."/>
        </authorList>
    </citation>
    <scope>NUCLEOTIDE SEQUENCE [LARGE SCALE GENOMIC DNA]</scope>
    <source>
        <strain evidence="2 3">TP4</strain>
    </source>
</reference>
<evidence type="ECO:0000313" key="2">
    <source>
        <dbReference type="EMBL" id="AZR06448.1"/>
    </source>
</evidence>
<proteinExistence type="predicted"/>
<evidence type="ECO:0000313" key="3">
    <source>
        <dbReference type="Proteomes" id="UP000275951"/>
    </source>
</evidence>
<feature type="transmembrane region" description="Helical" evidence="1">
    <location>
        <begin position="12"/>
        <end position="32"/>
    </location>
</feature>
<feature type="transmembrane region" description="Helical" evidence="1">
    <location>
        <begin position="140"/>
        <end position="160"/>
    </location>
</feature>
<organism evidence="2 3">
    <name type="scientific">Trueperella pyogenes</name>
    <dbReference type="NCBI Taxonomy" id="1661"/>
    <lineage>
        <taxon>Bacteria</taxon>
        <taxon>Bacillati</taxon>
        <taxon>Actinomycetota</taxon>
        <taxon>Actinomycetes</taxon>
        <taxon>Actinomycetales</taxon>
        <taxon>Actinomycetaceae</taxon>
        <taxon>Trueperella</taxon>
    </lineage>
</organism>
<accession>A0A3S9QKB2</accession>
<keyword evidence="1" id="KW-1133">Transmembrane helix</keyword>
<protein>
    <submittedName>
        <fullName evidence="2">Uncharacterized protein</fullName>
    </submittedName>
</protein>
<dbReference type="InterPro" id="IPR059133">
    <property type="entry name" value="TsoY-like"/>
</dbReference>
<feature type="transmembrane region" description="Helical" evidence="1">
    <location>
        <begin position="111"/>
        <end position="134"/>
    </location>
</feature>
<name>A0A3S9QKB2_9ACTO</name>
<dbReference type="NCBIfam" id="NF047644">
    <property type="entry name" value="TsoY_fam"/>
    <property type="match status" value="1"/>
</dbReference>
<feature type="transmembrane region" description="Helical" evidence="1">
    <location>
        <begin position="288"/>
        <end position="312"/>
    </location>
</feature>
<feature type="transmembrane region" description="Helical" evidence="1">
    <location>
        <begin position="207"/>
        <end position="233"/>
    </location>
</feature>
<sequence>MIRDLHERYSPLYFLAALGFGGMSVLFFMNLMHLTPHPDSVMPTFDSIFAAWATDNIGYRAAIIAGYAGFIPFFLAHLYLLVWNLKEFFAWRRTDAYTAIRNSNAEVTLMAVPLTLGMTVNGLFIAGMIFVPGLWNVIEYLMPLAIVLYGSVGILALTYLSRYLIRVMHNGFDFKANGGLNQLLSSFAFTMVAVGLAAPAAMTTNPVVVVIAGALSLFFTVIAILLFLVFLPLGVMSMLRYGLSLGNSATLWLGVPIITLLAITYLRLRHGVGTIAALNPNAQAIPGTSVWLAALLALMVAAQLAFLGLGHLAMTSNGFYKRFVFSRQEQSPAAFTLVCPGVALSVLTFFLLNVGLVKNNIFPVGSVGFVALLVAAYAVQAATLVLMASLVKNQLLRAQA</sequence>
<feature type="transmembrane region" description="Helical" evidence="1">
    <location>
        <begin position="369"/>
        <end position="391"/>
    </location>
</feature>
<feature type="transmembrane region" description="Helical" evidence="1">
    <location>
        <begin position="333"/>
        <end position="357"/>
    </location>
</feature>
<dbReference type="AlphaFoldDB" id="A0A3S9QKB2"/>
<feature type="transmembrane region" description="Helical" evidence="1">
    <location>
        <begin position="180"/>
        <end position="201"/>
    </location>
</feature>
<feature type="transmembrane region" description="Helical" evidence="1">
    <location>
        <begin position="61"/>
        <end position="83"/>
    </location>
</feature>
<dbReference type="EMBL" id="CP033905">
    <property type="protein sequence ID" value="AZR06448.1"/>
    <property type="molecule type" value="Genomic_DNA"/>
</dbReference>
<feature type="transmembrane region" description="Helical" evidence="1">
    <location>
        <begin position="245"/>
        <end position="268"/>
    </location>
</feature>
<dbReference type="Proteomes" id="UP000275951">
    <property type="component" value="Chromosome"/>
</dbReference>